<comment type="caution">
    <text evidence="2">The sequence shown here is derived from an EMBL/GenBank/DDBJ whole genome shotgun (WGS) entry which is preliminary data.</text>
</comment>
<keyword evidence="1" id="KW-0732">Signal</keyword>
<dbReference type="AlphaFoldDB" id="A0A1E5XHV0"/>
<evidence type="ECO:0000256" key="1">
    <source>
        <dbReference type="SAM" id="SignalP"/>
    </source>
</evidence>
<dbReference type="RefSeq" id="WP_069912640.1">
    <property type="nucleotide sequence ID" value="NZ_LAJE02000401.1"/>
</dbReference>
<proteinExistence type="predicted"/>
<reference evidence="2 3" key="1">
    <citation type="journal article" date="2015" name="Genome Announc.">
        <title>Genome Assemblies of Three Soil-Associated Devosia species: D. insulae, D. limi, and D. soli.</title>
        <authorList>
            <person name="Hassan Y.I."/>
            <person name="Lepp D."/>
            <person name="Zhou T."/>
        </authorList>
    </citation>
    <scope>NUCLEOTIDE SEQUENCE [LARGE SCALE GENOMIC DNA]</scope>
    <source>
        <strain evidence="2 3">DS-56</strain>
    </source>
</reference>
<keyword evidence="3" id="KW-1185">Reference proteome</keyword>
<organism evidence="2 3">
    <name type="scientific">Devosia insulae DS-56</name>
    <dbReference type="NCBI Taxonomy" id="1116389"/>
    <lineage>
        <taxon>Bacteria</taxon>
        <taxon>Pseudomonadati</taxon>
        <taxon>Pseudomonadota</taxon>
        <taxon>Alphaproteobacteria</taxon>
        <taxon>Hyphomicrobiales</taxon>
        <taxon>Devosiaceae</taxon>
        <taxon>Devosia</taxon>
    </lineage>
</organism>
<name>A0A1E5XHV0_9HYPH</name>
<feature type="chain" id="PRO_5009190143" evidence="1">
    <location>
        <begin position="28"/>
        <end position="106"/>
    </location>
</feature>
<accession>A0A1E5XHV0</accession>
<evidence type="ECO:0000313" key="2">
    <source>
        <dbReference type="EMBL" id="OEO28064.1"/>
    </source>
</evidence>
<evidence type="ECO:0000313" key="3">
    <source>
        <dbReference type="Proteomes" id="UP000095463"/>
    </source>
</evidence>
<protein>
    <submittedName>
        <fullName evidence="2">Uncharacterized protein</fullName>
    </submittedName>
</protein>
<dbReference type="EMBL" id="LAJE02000401">
    <property type="protein sequence ID" value="OEO28064.1"/>
    <property type="molecule type" value="Genomic_DNA"/>
</dbReference>
<sequence>MLLRPYIWMILLLSLLGGALAAAWAAAADLQVMTATVSLADAGEPVMAESAPMFDAGEVHDTPPLMTETASADVLPLWGAAWKPAKASSVARIPRFLPDEPPRRIA</sequence>
<gene>
    <name evidence="2" type="ORF">VW23_006625</name>
</gene>
<dbReference type="Proteomes" id="UP000095463">
    <property type="component" value="Unassembled WGS sequence"/>
</dbReference>
<feature type="signal peptide" evidence="1">
    <location>
        <begin position="1"/>
        <end position="27"/>
    </location>
</feature>